<organism evidence="1 2">
    <name type="scientific">Hypoxylon rubiginosum</name>
    <dbReference type="NCBI Taxonomy" id="110542"/>
    <lineage>
        <taxon>Eukaryota</taxon>
        <taxon>Fungi</taxon>
        <taxon>Dikarya</taxon>
        <taxon>Ascomycota</taxon>
        <taxon>Pezizomycotina</taxon>
        <taxon>Sordariomycetes</taxon>
        <taxon>Xylariomycetidae</taxon>
        <taxon>Xylariales</taxon>
        <taxon>Hypoxylaceae</taxon>
        <taxon>Hypoxylon</taxon>
    </lineage>
</organism>
<evidence type="ECO:0000313" key="1">
    <source>
        <dbReference type="EMBL" id="KAI6082893.1"/>
    </source>
</evidence>
<protein>
    <submittedName>
        <fullName evidence="1">Peroxin-3</fullName>
    </submittedName>
</protein>
<evidence type="ECO:0000313" key="2">
    <source>
        <dbReference type="Proteomes" id="UP001497680"/>
    </source>
</evidence>
<dbReference type="Proteomes" id="UP001497680">
    <property type="component" value="Unassembled WGS sequence"/>
</dbReference>
<keyword evidence="2" id="KW-1185">Reference proteome</keyword>
<accession>A0ACC0CR81</accession>
<dbReference type="EMBL" id="MU394361">
    <property type="protein sequence ID" value="KAI6082893.1"/>
    <property type="molecule type" value="Genomic_DNA"/>
</dbReference>
<sequence length="559" mass="60833">MISATRQWFRRNRTPIAIGVGVIGAGYLATQYVLNKINDARERMSSDRIAKENLRRRFEQNQEDCTFTVLALLPTATTNILDTMNTEKITLEIQQMKGNAKSLRSSGESSATPPSIADTTMTEEEGKSIASLQSESGVHASQMTLPSVSNAGDGASESGQAVQRSRKTKRQLWDDLTISSITRAFTLIYTLALLTLLTRVQLNLLGRRSYLSSVVSLATGAAQSTINLENNDDDNPEQAYGSDFETNRKYLTFSWWLLNRGWVEIMENVEAAVREVFGHLSPRDLLSFDTFSQLTIEVRRKMEGRTEQEEATKRPGAKWLPYLLPPAKMEDFVLRESGVLGDSGLTSSSQHDPSSPSSETPLRRLLDETSDLVESPAFSHVLTLLLDAGFRTLLHKKVLPGAFELPATTFVTPVGSEVVQIVGHQAAATAAGGKVVLLPKILSVLTRQAHAIGHGMPNEYLQDMEQVRDLEAFAAVVYSSNWENEIHQEGGLAAAAASRGLGDETVGSSTVGGGPEGAATVGRLSQVSTLGEESLVLVDPSQSQTQTQGSFESAWERAS</sequence>
<gene>
    <name evidence="1" type="ORF">F4821DRAFT_203967</name>
</gene>
<name>A0ACC0CR81_9PEZI</name>
<proteinExistence type="predicted"/>
<comment type="caution">
    <text evidence="1">The sequence shown here is derived from an EMBL/GenBank/DDBJ whole genome shotgun (WGS) entry which is preliminary data.</text>
</comment>
<reference evidence="1 2" key="1">
    <citation type="journal article" date="2022" name="New Phytol.">
        <title>Ecological generalism drives hyperdiversity of secondary metabolite gene clusters in xylarialean endophytes.</title>
        <authorList>
            <person name="Franco M.E.E."/>
            <person name="Wisecaver J.H."/>
            <person name="Arnold A.E."/>
            <person name="Ju Y.M."/>
            <person name="Slot J.C."/>
            <person name="Ahrendt S."/>
            <person name="Moore L.P."/>
            <person name="Eastman K.E."/>
            <person name="Scott K."/>
            <person name="Konkel Z."/>
            <person name="Mondo S.J."/>
            <person name="Kuo A."/>
            <person name="Hayes R.D."/>
            <person name="Haridas S."/>
            <person name="Andreopoulos B."/>
            <person name="Riley R."/>
            <person name="LaButti K."/>
            <person name="Pangilinan J."/>
            <person name="Lipzen A."/>
            <person name="Amirebrahimi M."/>
            <person name="Yan J."/>
            <person name="Adam C."/>
            <person name="Keymanesh K."/>
            <person name="Ng V."/>
            <person name="Louie K."/>
            <person name="Northen T."/>
            <person name="Drula E."/>
            <person name="Henrissat B."/>
            <person name="Hsieh H.M."/>
            <person name="Youens-Clark K."/>
            <person name="Lutzoni F."/>
            <person name="Miadlikowska J."/>
            <person name="Eastwood D.C."/>
            <person name="Hamelin R.C."/>
            <person name="Grigoriev I.V."/>
            <person name="U'Ren J.M."/>
        </authorList>
    </citation>
    <scope>NUCLEOTIDE SEQUENCE [LARGE SCALE GENOMIC DNA]</scope>
    <source>
        <strain evidence="1 2">ER1909</strain>
    </source>
</reference>